<evidence type="ECO:0000256" key="1">
    <source>
        <dbReference type="SAM" id="MobiDB-lite"/>
    </source>
</evidence>
<feature type="region of interest" description="Disordered" evidence="1">
    <location>
        <begin position="1"/>
        <end position="84"/>
    </location>
</feature>
<evidence type="ECO:0000313" key="2">
    <source>
        <dbReference type="EMBL" id="KAJ8432257.1"/>
    </source>
</evidence>
<organism evidence="2 3">
    <name type="scientific">Carnegiea gigantea</name>
    <dbReference type="NCBI Taxonomy" id="171969"/>
    <lineage>
        <taxon>Eukaryota</taxon>
        <taxon>Viridiplantae</taxon>
        <taxon>Streptophyta</taxon>
        <taxon>Embryophyta</taxon>
        <taxon>Tracheophyta</taxon>
        <taxon>Spermatophyta</taxon>
        <taxon>Magnoliopsida</taxon>
        <taxon>eudicotyledons</taxon>
        <taxon>Gunneridae</taxon>
        <taxon>Pentapetalae</taxon>
        <taxon>Caryophyllales</taxon>
        <taxon>Cactineae</taxon>
        <taxon>Cactaceae</taxon>
        <taxon>Cactoideae</taxon>
        <taxon>Echinocereeae</taxon>
        <taxon>Carnegiea</taxon>
    </lineage>
</organism>
<evidence type="ECO:0000313" key="3">
    <source>
        <dbReference type="Proteomes" id="UP001153076"/>
    </source>
</evidence>
<dbReference type="EMBL" id="JAKOGI010000621">
    <property type="protein sequence ID" value="KAJ8432257.1"/>
    <property type="molecule type" value="Genomic_DNA"/>
</dbReference>
<feature type="compositionally biased region" description="Basic and acidic residues" evidence="1">
    <location>
        <begin position="18"/>
        <end position="30"/>
    </location>
</feature>
<comment type="caution">
    <text evidence="2">The sequence shown here is derived from an EMBL/GenBank/DDBJ whole genome shotgun (WGS) entry which is preliminary data.</text>
</comment>
<accession>A0A9Q1JWQ9</accession>
<name>A0A9Q1JWQ9_9CARY</name>
<dbReference type="Proteomes" id="UP001153076">
    <property type="component" value="Unassembled WGS sequence"/>
</dbReference>
<dbReference type="AlphaFoldDB" id="A0A9Q1JWQ9"/>
<protein>
    <submittedName>
        <fullName evidence="2">Uncharacterized protein</fullName>
    </submittedName>
</protein>
<sequence length="249" mass="27415">MEATHVSSSRSDSDDDISEYKAKDEGKDNAKSSSSVMGEDEVSGSSRGCAMPELRSKKRHDKGCVGDVGVSGKPAGKVSRKSRYSDVQQAKAGGEAMVDAVIRHRCALEAVCSLNTELEEVQKSNVEAPRPFGMGKHLVRALVEGWNVETKAFKVGSREIPFSVYDVALLTGLPAIGKQVTFDRGIGASEVEEVIKAAMEDHLAKERNRRRSARSDVRLYRNYVPVMMELYKQKNNPESLALFRKLYSL</sequence>
<proteinExistence type="predicted"/>
<keyword evidence="3" id="KW-1185">Reference proteome</keyword>
<gene>
    <name evidence="2" type="ORF">Cgig2_013910</name>
</gene>
<dbReference type="OrthoDB" id="1728420at2759"/>
<reference evidence="2" key="1">
    <citation type="submission" date="2022-04" db="EMBL/GenBank/DDBJ databases">
        <title>Carnegiea gigantea Genome sequencing and assembly v2.</title>
        <authorList>
            <person name="Copetti D."/>
            <person name="Sanderson M.J."/>
            <person name="Burquez A."/>
            <person name="Wojciechowski M.F."/>
        </authorList>
    </citation>
    <scope>NUCLEOTIDE SEQUENCE</scope>
    <source>
        <strain evidence="2">SGP5-SGP5p</strain>
        <tissue evidence="2">Aerial part</tissue>
    </source>
</reference>